<dbReference type="InterPro" id="IPR002413">
    <property type="entry name" value="V5_allergen-like"/>
</dbReference>
<evidence type="ECO:0000256" key="1">
    <source>
        <dbReference type="SAM" id="SignalP"/>
    </source>
</evidence>
<dbReference type="PROSITE" id="PS01009">
    <property type="entry name" value="CRISP_1"/>
    <property type="match status" value="1"/>
</dbReference>
<dbReference type="GO" id="GO:0005576">
    <property type="term" value="C:extracellular region"/>
    <property type="evidence" value="ECO:0007669"/>
    <property type="project" value="InterPro"/>
</dbReference>
<keyword evidence="1" id="KW-0732">Signal</keyword>
<dbReference type="PRINTS" id="PR00837">
    <property type="entry name" value="V5TPXLIKE"/>
</dbReference>
<evidence type="ECO:0000313" key="4">
    <source>
        <dbReference type="Proteomes" id="UP000800097"/>
    </source>
</evidence>
<proteinExistence type="predicted"/>
<dbReference type="SMART" id="SM00198">
    <property type="entry name" value="SCP"/>
    <property type="match status" value="1"/>
</dbReference>
<feature type="signal peptide" evidence="1">
    <location>
        <begin position="1"/>
        <end position="17"/>
    </location>
</feature>
<reference evidence="3" key="1">
    <citation type="journal article" date="2020" name="Stud. Mycol.">
        <title>101 Dothideomycetes genomes: a test case for predicting lifestyles and emergence of pathogens.</title>
        <authorList>
            <person name="Haridas S."/>
            <person name="Albert R."/>
            <person name="Binder M."/>
            <person name="Bloem J."/>
            <person name="Labutti K."/>
            <person name="Salamov A."/>
            <person name="Andreopoulos B."/>
            <person name="Baker S."/>
            <person name="Barry K."/>
            <person name="Bills G."/>
            <person name="Bluhm B."/>
            <person name="Cannon C."/>
            <person name="Castanera R."/>
            <person name="Culley D."/>
            <person name="Daum C."/>
            <person name="Ezra D."/>
            <person name="Gonzalez J."/>
            <person name="Henrissat B."/>
            <person name="Kuo A."/>
            <person name="Liang C."/>
            <person name="Lipzen A."/>
            <person name="Lutzoni F."/>
            <person name="Magnuson J."/>
            <person name="Mondo S."/>
            <person name="Nolan M."/>
            <person name="Ohm R."/>
            <person name="Pangilinan J."/>
            <person name="Park H.-J."/>
            <person name="Ramirez L."/>
            <person name="Alfaro M."/>
            <person name="Sun H."/>
            <person name="Tritt A."/>
            <person name="Yoshinaga Y."/>
            <person name="Zwiers L.-H."/>
            <person name="Turgeon B."/>
            <person name="Goodwin S."/>
            <person name="Spatafora J."/>
            <person name="Crous P."/>
            <person name="Grigoriev I."/>
        </authorList>
    </citation>
    <scope>NUCLEOTIDE SEQUENCE</scope>
    <source>
        <strain evidence="3">CBS 379.55</strain>
    </source>
</reference>
<dbReference type="RefSeq" id="XP_033656374.1">
    <property type="nucleotide sequence ID" value="XM_033795326.1"/>
</dbReference>
<dbReference type="Gene3D" id="3.40.33.10">
    <property type="entry name" value="CAP"/>
    <property type="match status" value="1"/>
</dbReference>
<feature type="chain" id="PRO_5025693311" evidence="1">
    <location>
        <begin position="18"/>
        <end position="203"/>
    </location>
</feature>
<dbReference type="PRINTS" id="PR00838">
    <property type="entry name" value="V5ALLERGEN"/>
</dbReference>
<evidence type="ECO:0000313" key="3">
    <source>
        <dbReference type="EMBL" id="KAF2278835.1"/>
    </source>
</evidence>
<dbReference type="InterPro" id="IPR018244">
    <property type="entry name" value="Allrgn_V5/Tpx1_CS"/>
</dbReference>
<dbReference type="Proteomes" id="UP000800097">
    <property type="component" value="Unassembled WGS sequence"/>
</dbReference>
<dbReference type="GeneID" id="54548501"/>
<dbReference type="InterPro" id="IPR001283">
    <property type="entry name" value="CRISP-related"/>
</dbReference>
<evidence type="ECO:0000259" key="2">
    <source>
        <dbReference type="SMART" id="SM00198"/>
    </source>
</evidence>
<dbReference type="SUPFAM" id="SSF55797">
    <property type="entry name" value="PR-1-like"/>
    <property type="match status" value="1"/>
</dbReference>
<gene>
    <name evidence="3" type="ORF">EI97DRAFT_372028</name>
</gene>
<dbReference type="InterPro" id="IPR035940">
    <property type="entry name" value="CAP_sf"/>
</dbReference>
<dbReference type="OrthoDB" id="337038at2759"/>
<dbReference type="Pfam" id="PF00188">
    <property type="entry name" value="CAP"/>
    <property type="match status" value="1"/>
</dbReference>
<name>A0A6A6JRG2_WESOR</name>
<sequence>MKIPVLFALAVASAVKAAPTDVHQVSALAEPVKDANVPKLDDPNFIGRILDAHWYWRRIHCAQDLTWDPELAKAAAQSVNACTKKIQHDRPGSNLSAVGPSPRTYEDWLEFARQVVHGWHEEELKYPYHNPHYEAAWGHFTQMVWRDSSRIGCALAHCPDATCDFPGRLYCFYENAGNFVNEGAFQQNVWGMDCRDPEHTREG</sequence>
<dbReference type="PANTHER" id="PTHR10334">
    <property type="entry name" value="CYSTEINE-RICH SECRETORY PROTEIN-RELATED"/>
    <property type="match status" value="1"/>
</dbReference>
<dbReference type="InterPro" id="IPR014044">
    <property type="entry name" value="CAP_dom"/>
</dbReference>
<dbReference type="AlphaFoldDB" id="A0A6A6JRG2"/>
<feature type="domain" description="SCP" evidence="2">
    <location>
        <begin position="44"/>
        <end position="181"/>
    </location>
</feature>
<organism evidence="3 4">
    <name type="scientific">Westerdykella ornata</name>
    <dbReference type="NCBI Taxonomy" id="318751"/>
    <lineage>
        <taxon>Eukaryota</taxon>
        <taxon>Fungi</taxon>
        <taxon>Dikarya</taxon>
        <taxon>Ascomycota</taxon>
        <taxon>Pezizomycotina</taxon>
        <taxon>Dothideomycetes</taxon>
        <taxon>Pleosporomycetidae</taxon>
        <taxon>Pleosporales</taxon>
        <taxon>Sporormiaceae</taxon>
        <taxon>Westerdykella</taxon>
    </lineage>
</organism>
<protein>
    <submittedName>
        <fullName evidence="3">PR-1-like protein</fullName>
    </submittedName>
</protein>
<accession>A0A6A6JRG2</accession>
<keyword evidence="4" id="KW-1185">Reference proteome</keyword>
<dbReference type="EMBL" id="ML986487">
    <property type="protein sequence ID" value="KAF2278835.1"/>
    <property type="molecule type" value="Genomic_DNA"/>
</dbReference>